<organism evidence="1">
    <name type="scientific">Gaeumannomyces tritici (strain R3-111a-1)</name>
    <name type="common">Wheat and barley take-all root rot fungus</name>
    <name type="synonym">Gaeumannomyces graminis var. tritici</name>
    <dbReference type="NCBI Taxonomy" id="644352"/>
    <lineage>
        <taxon>Eukaryota</taxon>
        <taxon>Fungi</taxon>
        <taxon>Dikarya</taxon>
        <taxon>Ascomycota</taxon>
        <taxon>Pezizomycotina</taxon>
        <taxon>Sordariomycetes</taxon>
        <taxon>Sordariomycetidae</taxon>
        <taxon>Magnaporthales</taxon>
        <taxon>Magnaporthaceae</taxon>
        <taxon>Gaeumannomyces</taxon>
    </lineage>
</organism>
<dbReference type="HOGENOM" id="CLU_2483484_0_0_1"/>
<dbReference type="EMBL" id="GL385405">
    <property type="protein sequence ID" value="EJT69213.1"/>
    <property type="molecule type" value="Genomic_DNA"/>
</dbReference>
<dbReference type="GeneID" id="20353780"/>
<reference evidence="1" key="3">
    <citation type="submission" date="2010-09" db="EMBL/GenBank/DDBJ databases">
        <title>Annotation of Gaeumannomyces graminis var. tritici R3-111a-1.</title>
        <authorList>
            <consortium name="The Broad Institute Genome Sequencing Platform"/>
            <person name="Ma L.-J."/>
            <person name="Dead R."/>
            <person name="Young S.K."/>
            <person name="Zeng Q."/>
            <person name="Gargeya S."/>
            <person name="Fitzgerald M."/>
            <person name="Haas B."/>
            <person name="Abouelleil A."/>
            <person name="Alvarado L."/>
            <person name="Arachchi H.M."/>
            <person name="Berlin A."/>
            <person name="Brown A."/>
            <person name="Chapman S.B."/>
            <person name="Chen Z."/>
            <person name="Dunbar C."/>
            <person name="Freedman E."/>
            <person name="Gearin G."/>
            <person name="Gellesch M."/>
            <person name="Goldberg J."/>
            <person name="Griggs A."/>
            <person name="Gujja S."/>
            <person name="Heiman D."/>
            <person name="Howarth C."/>
            <person name="Larson L."/>
            <person name="Lui A."/>
            <person name="MacDonald P.J.P."/>
            <person name="Mehta T."/>
            <person name="Montmayeur A."/>
            <person name="Murphy C."/>
            <person name="Neiman D."/>
            <person name="Pearson M."/>
            <person name="Priest M."/>
            <person name="Roberts A."/>
            <person name="Saif S."/>
            <person name="Shea T."/>
            <person name="Shenoy N."/>
            <person name="Sisk P."/>
            <person name="Stolte C."/>
            <person name="Sykes S."/>
            <person name="Yandava C."/>
            <person name="Wortman J."/>
            <person name="Nusbaum C."/>
            <person name="Birren B."/>
        </authorList>
    </citation>
    <scope>NUCLEOTIDE SEQUENCE</scope>
    <source>
        <strain evidence="1">R3-111a-1</strain>
    </source>
</reference>
<reference evidence="2" key="5">
    <citation type="submission" date="2018-04" db="UniProtKB">
        <authorList>
            <consortium name="EnsemblFungi"/>
        </authorList>
    </citation>
    <scope>IDENTIFICATION</scope>
    <source>
        <strain evidence="2">R3-111a-1</strain>
    </source>
</reference>
<reference evidence="3" key="1">
    <citation type="submission" date="2010-07" db="EMBL/GenBank/DDBJ databases">
        <title>The genome sequence of Gaeumannomyces graminis var. tritici strain R3-111a-1.</title>
        <authorList>
            <consortium name="The Broad Institute Genome Sequencing Platform"/>
            <person name="Ma L.-J."/>
            <person name="Dead R."/>
            <person name="Young S."/>
            <person name="Zeng Q."/>
            <person name="Koehrsen M."/>
            <person name="Alvarado L."/>
            <person name="Berlin A."/>
            <person name="Chapman S.B."/>
            <person name="Chen Z."/>
            <person name="Freedman E."/>
            <person name="Gellesch M."/>
            <person name="Goldberg J."/>
            <person name="Griggs A."/>
            <person name="Gujja S."/>
            <person name="Heilman E.R."/>
            <person name="Heiman D."/>
            <person name="Hepburn T."/>
            <person name="Howarth C."/>
            <person name="Jen D."/>
            <person name="Larson L."/>
            <person name="Mehta T."/>
            <person name="Neiman D."/>
            <person name="Pearson M."/>
            <person name="Roberts A."/>
            <person name="Saif S."/>
            <person name="Shea T."/>
            <person name="Shenoy N."/>
            <person name="Sisk P."/>
            <person name="Stolte C."/>
            <person name="Sykes S."/>
            <person name="Walk T."/>
            <person name="White J."/>
            <person name="Yandava C."/>
            <person name="Haas B."/>
            <person name="Nusbaum C."/>
            <person name="Birren B."/>
        </authorList>
    </citation>
    <scope>NUCLEOTIDE SEQUENCE [LARGE SCALE GENOMIC DNA]</scope>
    <source>
        <strain evidence="3">R3-111a-1</strain>
    </source>
</reference>
<dbReference type="RefSeq" id="XP_009229492.1">
    <property type="nucleotide sequence ID" value="XM_009231228.1"/>
</dbReference>
<evidence type="ECO:0000313" key="3">
    <source>
        <dbReference type="Proteomes" id="UP000006039"/>
    </source>
</evidence>
<reference evidence="2" key="4">
    <citation type="journal article" date="2015" name="G3 (Bethesda)">
        <title>Genome sequences of three phytopathogenic species of the Magnaporthaceae family of fungi.</title>
        <authorList>
            <person name="Okagaki L.H."/>
            <person name="Nunes C.C."/>
            <person name="Sailsbery J."/>
            <person name="Clay B."/>
            <person name="Brown D."/>
            <person name="John T."/>
            <person name="Oh Y."/>
            <person name="Young N."/>
            <person name="Fitzgerald M."/>
            <person name="Haas B.J."/>
            <person name="Zeng Q."/>
            <person name="Young S."/>
            <person name="Adiconis X."/>
            <person name="Fan L."/>
            <person name="Levin J.Z."/>
            <person name="Mitchell T.K."/>
            <person name="Okubara P.A."/>
            <person name="Farman M.L."/>
            <person name="Kohn L.M."/>
            <person name="Birren B."/>
            <person name="Ma L.-J."/>
            <person name="Dean R.A."/>
        </authorList>
    </citation>
    <scope>NUCLEOTIDE SEQUENCE</scope>
    <source>
        <strain evidence="2">R3-111a-1</strain>
    </source>
</reference>
<gene>
    <name evidence="2" type="primary">20353780</name>
    <name evidence="1" type="ORF">GGTG_13322</name>
</gene>
<name>J3PIJ3_GAET3</name>
<evidence type="ECO:0000313" key="2">
    <source>
        <dbReference type="EnsemblFungi" id="EJT69213"/>
    </source>
</evidence>
<dbReference type="AlphaFoldDB" id="J3PIJ3"/>
<protein>
    <submittedName>
        <fullName evidence="1 2">Uncharacterized protein</fullName>
    </submittedName>
</protein>
<keyword evidence="3" id="KW-1185">Reference proteome</keyword>
<accession>J3PIJ3</accession>
<dbReference type="EnsemblFungi" id="EJT69213">
    <property type="protein sequence ID" value="EJT69213"/>
    <property type="gene ID" value="GGTG_13322"/>
</dbReference>
<sequence length="87" mass="9028">MSSVTVAVDYLFDEAFWLHVALAPRAGGGSAGEAKPIVTASLATVAATGKLHVQRRRRSQTALSRSFGVLPATGDEIFLAVLIMSGG</sequence>
<dbReference type="VEuPathDB" id="FungiDB:GGTG_13322"/>
<dbReference type="Proteomes" id="UP000006039">
    <property type="component" value="Unassembled WGS sequence"/>
</dbReference>
<evidence type="ECO:0000313" key="1">
    <source>
        <dbReference type="EMBL" id="EJT69213.1"/>
    </source>
</evidence>
<proteinExistence type="predicted"/>
<reference evidence="1" key="2">
    <citation type="submission" date="2010-07" db="EMBL/GenBank/DDBJ databases">
        <authorList>
            <consortium name="The Broad Institute Genome Sequencing Platform"/>
            <consortium name="Broad Institute Genome Sequencing Center for Infectious Disease"/>
            <person name="Ma L.-J."/>
            <person name="Dead R."/>
            <person name="Young S."/>
            <person name="Zeng Q."/>
            <person name="Koehrsen M."/>
            <person name="Alvarado L."/>
            <person name="Berlin A."/>
            <person name="Chapman S.B."/>
            <person name="Chen Z."/>
            <person name="Freedman E."/>
            <person name="Gellesch M."/>
            <person name="Goldberg J."/>
            <person name="Griggs A."/>
            <person name="Gujja S."/>
            <person name="Heilman E.R."/>
            <person name="Heiman D."/>
            <person name="Hepburn T."/>
            <person name="Howarth C."/>
            <person name="Jen D."/>
            <person name="Larson L."/>
            <person name="Mehta T."/>
            <person name="Neiman D."/>
            <person name="Pearson M."/>
            <person name="Roberts A."/>
            <person name="Saif S."/>
            <person name="Shea T."/>
            <person name="Shenoy N."/>
            <person name="Sisk P."/>
            <person name="Stolte C."/>
            <person name="Sykes S."/>
            <person name="Walk T."/>
            <person name="White J."/>
            <person name="Yandava C."/>
            <person name="Haas B."/>
            <person name="Nusbaum C."/>
            <person name="Birren B."/>
        </authorList>
    </citation>
    <scope>NUCLEOTIDE SEQUENCE</scope>
    <source>
        <strain evidence="1">R3-111a-1</strain>
    </source>
</reference>